<evidence type="ECO:0000256" key="2">
    <source>
        <dbReference type="SAM" id="MobiDB-lite"/>
    </source>
</evidence>
<dbReference type="AlphaFoldDB" id="A0AAD7ILC8"/>
<evidence type="ECO:0000313" key="3">
    <source>
        <dbReference type="EMBL" id="KAJ7745838.1"/>
    </source>
</evidence>
<keyword evidence="4" id="KW-1185">Reference proteome</keyword>
<reference evidence="3" key="1">
    <citation type="submission" date="2023-03" db="EMBL/GenBank/DDBJ databases">
        <title>Massive genome expansion in bonnet fungi (Mycena s.s.) driven by repeated elements and novel gene families across ecological guilds.</title>
        <authorList>
            <consortium name="Lawrence Berkeley National Laboratory"/>
            <person name="Harder C.B."/>
            <person name="Miyauchi S."/>
            <person name="Viragh M."/>
            <person name="Kuo A."/>
            <person name="Thoen E."/>
            <person name="Andreopoulos B."/>
            <person name="Lu D."/>
            <person name="Skrede I."/>
            <person name="Drula E."/>
            <person name="Henrissat B."/>
            <person name="Morin E."/>
            <person name="Kohler A."/>
            <person name="Barry K."/>
            <person name="LaButti K."/>
            <person name="Morin E."/>
            <person name="Salamov A."/>
            <person name="Lipzen A."/>
            <person name="Mereny Z."/>
            <person name="Hegedus B."/>
            <person name="Baldrian P."/>
            <person name="Stursova M."/>
            <person name="Weitz H."/>
            <person name="Taylor A."/>
            <person name="Grigoriev I.V."/>
            <person name="Nagy L.G."/>
            <person name="Martin F."/>
            <person name="Kauserud H."/>
        </authorList>
    </citation>
    <scope>NUCLEOTIDE SEQUENCE</scope>
    <source>
        <strain evidence="3">CBHHK188m</strain>
    </source>
</reference>
<feature type="coiled-coil region" evidence="1">
    <location>
        <begin position="66"/>
        <end position="100"/>
    </location>
</feature>
<proteinExistence type="predicted"/>
<organism evidence="3 4">
    <name type="scientific">Mycena maculata</name>
    <dbReference type="NCBI Taxonomy" id="230809"/>
    <lineage>
        <taxon>Eukaryota</taxon>
        <taxon>Fungi</taxon>
        <taxon>Dikarya</taxon>
        <taxon>Basidiomycota</taxon>
        <taxon>Agaricomycotina</taxon>
        <taxon>Agaricomycetes</taxon>
        <taxon>Agaricomycetidae</taxon>
        <taxon>Agaricales</taxon>
        <taxon>Marasmiineae</taxon>
        <taxon>Mycenaceae</taxon>
        <taxon>Mycena</taxon>
    </lineage>
</organism>
<feature type="compositionally biased region" description="Low complexity" evidence="2">
    <location>
        <begin position="353"/>
        <end position="362"/>
    </location>
</feature>
<feature type="region of interest" description="Disordered" evidence="2">
    <location>
        <begin position="280"/>
        <end position="362"/>
    </location>
</feature>
<evidence type="ECO:0000256" key="1">
    <source>
        <dbReference type="SAM" id="Coils"/>
    </source>
</evidence>
<evidence type="ECO:0000313" key="4">
    <source>
        <dbReference type="Proteomes" id="UP001215280"/>
    </source>
</evidence>
<gene>
    <name evidence="3" type="ORF">DFH07DRAFT_776603</name>
</gene>
<sequence>MPRNTSPNPPSVCTKQPARTGKRNDENRAPPKNKTKTKATTAGPIDPYSEEMEQKYNIEGCNVQEIVFLRQDNDRAQAQIKEQAAAYAKLQAEIAVLKARPSTFASDVTNQESAGETAGPRDEHDKLAAELEKAIAANTELQQRLAVVTAQSSTKAGAASAIAMIPRPAGSAGNDFNIQDAMGLESAKDRERYKLLMRSLRDLVLAAGIPWELPWAKVPVSLKDKFFNVAAKQHPILLRYENHWATEEIAKQYIKNKRRLGYDNGSLEVPAEYGYLKANSAKRDPSAPRGRKLANVDQAKKVAKKKNDVARKRAPRKTKKAGPSTSSKGKGKACVVDDDEEMSDVGAGEGEDSSYSSDGDGH</sequence>
<name>A0AAD7ILC8_9AGAR</name>
<dbReference type="Proteomes" id="UP001215280">
    <property type="component" value="Unassembled WGS sequence"/>
</dbReference>
<comment type="caution">
    <text evidence="3">The sequence shown here is derived from an EMBL/GenBank/DDBJ whole genome shotgun (WGS) entry which is preliminary data.</text>
</comment>
<keyword evidence="1" id="KW-0175">Coiled coil</keyword>
<protein>
    <submittedName>
        <fullName evidence="3">Uncharacterized protein</fullName>
    </submittedName>
</protein>
<accession>A0AAD7ILC8</accession>
<feature type="coiled-coil region" evidence="1">
    <location>
        <begin position="124"/>
        <end position="151"/>
    </location>
</feature>
<feature type="compositionally biased region" description="Polar residues" evidence="2">
    <location>
        <begin position="1"/>
        <end position="14"/>
    </location>
</feature>
<dbReference type="EMBL" id="JARJLG010000101">
    <property type="protein sequence ID" value="KAJ7745838.1"/>
    <property type="molecule type" value="Genomic_DNA"/>
</dbReference>
<feature type="region of interest" description="Disordered" evidence="2">
    <location>
        <begin position="1"/>
        <end position="48"/>
    </location>
</feature>